<organism evidence="2 3">
    <name type="scientific">Colletotrichum tamarilloi</name>
    <dbReference type="NCBI Taxonomy" id="1209934"/>
    <lineage>
        <taxon>Eukaryota</taxon>
        <taxon>Fungi</taxon>
        <taxon>Dikarya</taxon>
        <taxon>Ascomycota</taxon>
        <taxon>Pezizomycotina</taxon>
        <taxon>Sordariomycetes</taxon>
        <taxon>Hypocreomycetidae</taxon>
        <taxon>Glomerellales</taxon>
        <taxon>Glomerellaceae</taxon>
        <taxon>Colletotrichum</taxon>
        <taxon>Colletotrichum acutatum species complex</taxon>
    </lineage>
</organism>
<dbReference type="RefSeq" id="XP_060382855.1">
    <property type="nucleotide sequence ID" value="XM_060522596.1"/>
</dbReference>
<keyword evidence="3" id="KW-1185">Reference proteome</keyword>
<reference evidence="2 3" key="1">
    <citation type="submission" date="2016-10" db="EMBL/GenBank/DDBJ databases">
        <title>The genome sequence of Colletotrichum fioriniae PJ7.</title>
        <authorList>
            <person name="Baroncelli R."/>
        </authorList>
    </citation>
    <scope>NUCLEOTIDE SEQUENCE [LARGE SCALE GENOMIC DNA]</scope>
    <source>
        <strain evidence="2 3">Tom-12</strain>
    </source>
</reference>
<dbReference type="GeneID" id="85406834"/>
<evidence type="ECO:0000313" key="3">
    <source>
        <dbReference type="Proteomes" id="UP001227543"/>
    </source>
</evidence>
<accession>A0ABQ9RBR3</accession>
<sequence length="54" mass="6215">MPHVMSATRPPRVPVRPFGRLAPRVVRLASWRPPTQRPPTPHWLKKFARPSALL</sequence>
<name>A0ABQ9RBR3_9PEZI</name>
<evidence type="ECO:0000313" key="2">
    <source>
        <dbReference type="EMBL" id="KAK1500634.1"/>
    </source>
</evidence>
<comment type="caution">
    <text evidence="2">The sequence shown here is derived from an EMBL/GenBank/DDBJ whole genome shotgun (WGS) entry which is preliminary data.</text>
</comment>
<evidence type="ECO:0000256" key="1">
    <source>
        <dbReference type="SAM" id="MobiDB-lite"/>
    </source>
</evidence>
<proteinExistence type="predicted"/>
<dbReference type="Proteomes" id="UP001227543">
    <property type="component" value="Unassembled WGS sequence"/>
</dbReference>
<feature type="region of interest" description="Disordered" evidence="1">
    <location>
        <begin position="31"/>
        <end position="54"/>
    </location>
</feature>
<gene>
    <name evidence="2" type="ORF">CTAM01_06569</name>
</gene>
<protein>
    <submittedName>
        <fullName evidence="2">Uncharacterized protein</fullName>
    </submittedName>
</protein>
<dbReference type="EMBL" id="MLFU01000018">
    <property type="protein sequence ID" value="KAK1500634.1"/>
    <property type="molecule type" value="Genomic_DNA"/>
</dbReference>